<reference evidence="2 3" key="1">
    <citation type="submission" date="2024-06" db="EMBL/GenBank/DDBJ databases">
        <title>The Natural Products Discovery Center: Release of the First 8490 Sequenced Strains for Exploring Actinobacteria Biosynthetic Diversity.</title>
        <authorList>
            <person name="Kalkreuter E."/>
            <person name="Kautsar S.A."/>
            <person name="Yang D."/>
            <person name="Bader C.D."/>
            <person name="Teijaro C.N."/>
            <person name="Fluegel L."/>
            <person name="Davis C.M."/>
            <person name="Simpson J.R."/>
            <person name="Lauterbach L."/>
            <person name="Steele A.D."/>
            <person name="Gui C."/>
            <person name="Meng S."/>
            <person name="Li G."/>
            <person name="Viehrig K."/>
            <person name="Ye F."/>
            <person name="Su P."/>
            <person name="Kiefer A.F."/>
            <person name="Nichols A."/>
            <person name="Cepeda A.J."/>
            <person name="Yan W."/>
            <person name="Fan B."/>
            <person name="Jiang Y."/>
            <person name="Adhikari A."/>
            <person name="Zheng C.-J."/>
            <person name="Schuster L."/>
            <person name="Cowan T.M."/>
            <person name="Smanski M.J."/>
            <person name="Chevrette M.G."/>
            <person name="De Carvalho L.P.S."/>
            <person name="Shen B."/>
        </authorList>
    </citation>
    <scope>NUCLEOTIDE SEQUENCE [LARGE SCALE GENOMIC DNA]</scope>
    <source>
        <strain evidence="2 3">NPDC001615</strain>
    </source>
</reference>
<dbReference type="RefSeq" id="WP_290348958.1">
    <property type="nucleotide sequence ID" value="NZ_JBEOZY010000007.1"/>
</dbReference>
<feature type="compositionally biased region" description="Basic and acidic residues" evidence="1">
    <location>
        <begin position="43"/>
        <end position="63"/>
    </location>
</feature>
<accession>A0ABV1STE4</accession>
<evidence type="ECO:0000256" key="1">
    <source>
        <dbReference type="SAM" id="MobiDB-lite"/>
    </source>
</evidence>
<feature type="region of interest" description="Disordered" evidence="1">
    <location>
        <begin position="24"/>
        <end position="63"/>
    </location>
</feature>
<comment type="caution">
    <text evidence="2">The sequence shown here is derived from an EMBL/GenBank/DDBJ whole genome shotgun (WGS) entry which is preliminary data.</text>
</comment>
<dbReference type="EMBL" id="JBEOZY010000007">
    <property type="protein sequence ID" value="MER6164996.1"/>
    <property type="molecule type" value="Genomic_DNA"/>
</dbReference>
<sequence>MHLKRTIRRGLRRLVQLYADAARAHTAHGRPSMVASPPAPVDAIRRGADRRPAAHDEGESNHG</sequence>
<protein>
    <submittedName>
        <fullName evidence="2">Uncharacterized protein</fullName>
    </submittedName>
</protein>
<proteinExistence type="predicted"/>
<evidence type="ECO:0000313" key="3">
    <source>
        <dbReference type="Proteomes" id="UP001496720"/>
    </source>
</evidence>
<gene>
    <name evidence="2" type="ORF">ABT188_10545</name>
</gene>
<dbReference type="Proteomes" id="UP001496720">
    <property type="component" value="Unassembled WGS sequence"/>
</dbReference>
<name>A0ABV1STE4_9ACTN</name>
<evidence type="ECO:0000313" key="2">
    <source>
        <dbReference type="EMBL" id="MER6164996.1"/>
    </source>
</evidence>
<organism evidence="2 3">
    <name type="scientific">Streptomyces violaceorubidus</name>
    <dbReference type="NCBI Taxonomy" id="284042"/>
    <lineage>
        <taxon>Bacteria</taxon>
        <taxon>Bacillati</taxon>
        <taxon>Actinomycetota</taxon>
        <taxon>Actinomycetes</taxon>
        <taxon>Kitasatosporales</taxon>
        <taxon>Streptomycetaceae</taxon>
        <taxon>Streptomyces</taxon>
    </lineage>
</organism>
<keyword evidence="3" id="KW-1185">Reference proteome</keyword>